<feature type="transmembrane region" description="Helical" evidence="1">
    <location>
        <begin position="92"/>
        <end position="114"/>
    </location>
</feature>
<evidence type="ECO:0000313" key="2">
    <source>
        <dbReference type="EMBL" id="MDG4985126.1"/>
    </source>
</evidence>
<protein>
    <submittedName>
        <fullName evidence="2">Uncharacterized protein</fullName>
    </submittedName>
</protein>
<proteinExistence type="predicted"/>
<dbReference type="RefSeq" id="WP_278229457.1">
    <property type="nucleotide sequence ID" value="NZ_JAOWLY010000022.1"/>
</dbReference>
<dbReference type="AlphaFoldDB" id="A0A9X4NVS5"/>
<evidence type="ECO:0000256" key="1">
    <source>
        <dbReference type="SAM" id="Phobius"/>
    </source>
</evidence>
<keyword evidence="1" id="KW-0472">Membrane</keyword>
<keyword evidence="1" id="KW-0812">Transmembrane</keyword>
<name>A0A9X4NVS5_9LACT</name>
<reference evidence="2" key="2">
    <citation type="journal article" date="2023" name="Food Microbiol.">
        <title>Evaluation of the fermentation potential of lactic acid bacteria isolated from herbs, fruits and vegetables as starter cultures in nut-based milk alternatives.</title>
        <authorList>
            <person name="Huang W."/>
            <person name="Dong A."/>
            <person name="Pham H.T."/>
            <person name="Zhou C."/>
            <person name="Huo Z."/>
            <person name="Watjen A.P."/>
            <person name="Prakash S."/>
            <person name="Bang-Berthelsen C.H."/>
            <person name="Turner M.S."/>
        </authorList>
    </citation>
    <scope>NUCLEOTIDE SEQUENCE</scope>
    <source>
        <strain evidence="2">3</strain>
    </source>
</reference>
<organism evidence="2 3">
    <name type="scientific">Lactococcus lactis</name>
    <dbReference type="NCBI Taxonomy" id="1358"/>
    <lineage>
        <taxon>Bacteria</taxon>
        <taxon>Bacillati</taxon>
        <taxon>Bacillota</taxon>
        <taxon>Bacilli</taxon>
        <taxon>Lactobacillales</taxon>
        <taxon>Streptococcaceae</taxon>
        <taxon>Lactococcus</taxon>
    </lineage>
</organism>
<gene>
    <name evidence="2" type="ORF">OGZ51_13350</name>
</gene>
<keyword evidence="1" id="KW-1133">Transmembrane helix</keyword>
<accession>A0A9X4NVS5</accession>
<dbReference type="EMBL" id="JAOWLY010000022">
    <property type="protein sequence ID" value="MDG4985126.1"/>
    <property type="molecule type" value="Genomic_DNA"/>
</dbReference>
<sequence>MNSDEELVSFWSKVIFELGFMGFSFSYLIHLNELNRSLRVNVNVSNIFEVVTYNGSQPARYSILALFVIMIAVILVIWYYNTAKSFRFHPFFLLLTIVTFIVNTLITVWVWNLISQPILRAVML</sequence>
<dbReference type="Proteomes" id="UP001152614">
    <property type="component" value="Unassembled WGS sequence"/>
</dbReference>
<evidence type="ECO:0000313" key="3">
    <source>
        <dbReference type="Proteomes" id="UP001152614"/>
    </source>
</evidence>
<comment type="caution">
    <text evidence="2">The sequence shown here is derived from an EMBL/GenBank/DDBJ whole genome shotgun (WGS) entry which is preliminary data.</text>
</comment>
<feature type="transmembrane region" description="Helical" evidence="1">
    <location>
        <begin position="7"/>
        <end position="29"/>
    </location>
</feature>
<feature type="transmembrane region" description="Helical" evidence="1">
    <location>
        <begin position="61"/>
        <end position="80"/>
    </location>
</feature>
<reference evidence="2" key="1">
    <citation type="submission" date="2022-10" db="EMBL/GenBank/DDBJ databases">
        <authorList>
            <person name="Turner M.S."/>
            <person name="Huang W."/>
        </authorList>
    </citation>
    <scope>NUCLEOTIDE SEQUENCE</scope>
    <source>
        <strain evidence="2">3</strain>
    </source>
</reference>